<proteinExistence type="predicted"/>
<keyword evidence="3" id="KW-1185">Reference proteome</keyword>
<dbReference type="RefSeq" id="WP_189359852.1">
    <property type="nucleotide sequence ID" value="NZ_BMWZ01000002.1"/>
</dbReference>
<organism evidence="2 3">
    <name type="scientific">Algibacter mikhailovii</name>
    <dbReference type="NCBI Taxonomy" id="425498"/>
    <lineage>
        <taxon>Bacteria</taxon>
        <taxon>Pseudomonadati</taxon>
        <taxon>Bacteroidota</taxon>
        <taxon>Flavobacteriia</taxon>
        <taxon>Flavobacteriales</taxon>
        <taxon>Flavobacteriaceae</taxon>
        <taxon>Algibacter</taxon>
    </lineage>
</organism>
<gene>
    <name evidence="2" type="ORF">GCM10007028_11840</name>
</gene>
<dbReference type="Gene3D" id="3.40.50.150">
    <property type="entry name" value="Vaccinia Virus protein VP39"/>
    <property type="match status" value="1"/>
</dbReference>
<evidence type="ECO:0000259" key="1">
    <source>
        <dbReference type="Pfam" id="PF13649"/>
    </source>
</evidence>
<comment type="caution">
    <text evidence="2">The sequence shown here is derived from an EMBL/GenBank/DDBJ whole genome shotgun (WGS) entry which is preliminary data.</text>
</comment>
<sequence>MSFFVDTTYRTNQEEIMDDFSLTGATLDNTLDTLAVINKWLGGNQVTCSGLKKILKDQPKDKEITIIDLGCGGGDMLRLIANYGRNKGYNFKLIGIDANQYTVDYAKKCSGSYPEIVFYEYDVFSKEFDKLSYDVAIATLFLHHFKHEEILMLLGVIVKKASMGVLINDLHRNRLAYYLFKMITWPIKNKMIKEDGLVSVLRGFKRKELLQISETLSVKSTIKWRWAFRFLWILN</sequence>
<dbReference type="EMBL" id="BMWZ01000002">
    <property type="protein sequence ID" value="GGZ75922.1"/>
    <property type="molecule type" value="Genomic_DNA"/>
</dbReference>
<dbReference type="InterPro" id="IPR029063">
    <property type="entry name" value="SAM-dependent_MTases_sf"/>
</dbReference>
<dbReference type="Pfam" id="PF13649">
    <property type="entry name" value="Methyltransf_25"/>
    <property type="match status" value="1"/>
</dbReference>
<evidence type="ECO:0000313" key="2">
    <source>
        <dbReference type="EMBL" id="GGZ75922.1"/>
    </source>
</evidence>
<dbReference type="CDD" id="cd02440">
    <property type="entry name" value="AdoMet_MTases"/>
    <property type="match status" value="1"/>
</dbReference>
<reference evidence="2" key="1">
    <citation type="journal article" date="2014" name="Int. J. Syst. Evol. Microbiol.">
        <title>Complete genome sequence of Corynebacterium casei LMG S-19264T (=DSM 44701T), isolated from a smear-ripened cheese.</title>
        <authorList>
            <consortium name="US DOE Joint Genome Institute (JGI-PGF)"/>
            <person name="Walter F."/>
            <person name="Albersmeier A."/>
            <person name="Kalinowski J."/>
            <person name="Ruckert C."/>
        </authorList>
    </citation>
    <scope>NUCLEOTIDE SEQUENCE</scope>
    <source>
        <strain evidence="2">KCTC 12710</strain>
    </source>
</reference>
<dbReference type="InterPro" id="IPR041698">
    <property type="entry name" value="Methyltransf_25"/>
</dbReference>
<name>A0A918QVZ7_9FLAO</name>
<accession>A0A918QVZ7</accession>
<dbReference type="SUPFAM" id="SSF53335">
    <property type="entry name" value="S-adenosyl-L-methionine-dependent methyltransferases"/>
    <property type="match status" value="1"/>
</dbReference>
<dbReference type="Proteomes" id="UP000636004">
    <property type="component" value="Unassembled WGS sequence"/>
</dbReference>
<reference evidence="2" key="2">
    <citation type="submission" date="2020-09" db="EMBL/GenBank/DDBJ databases">
        <authorList>
            <person name="Sun Q."/>
            <person name="Kim S."/>
        </authorList>
    </citation>
    <scope>NUCLEOTIDE SEQUENCE</scope>
    <source>
        <strain evidence="2">KCTC 12710</strain>
    </source>
</reference>
<protein>
    <recommendedName>
        <fullName evidence="1">Methyltransferase domain-containing protein</fullName>
    </recommendedName>
</protein>
<dbReference type="AlphaFoldDB" id="A0A918QVZ7"/>
<evidence type="ECO:0000313" key="3">
    <source>
        <dbReference type="Proteomes" id="UP000636004"/>
    </source>
</evidence>
<feature type="domain" description="Methyltransferase" evidence="1">
    <location>
        <begin position="66"/>
        <end position="153"/>
    </location>
</feature>